<dbReference type="EMBL" id="REGN01002429">
    <property type="protein sequence ID" value="RNA28133.1"/>
    <property type="molecule type" value="Genomic_DNA"/>
</dbReference>
<comment type="caution">
    <text evidence="2">The sequence shown here is derived from an EMBL/GenBank/DDBJ whole genome shotgun (WGS) entry which is preliminary data.</text>
</comment>
<keyword evidence="1" id="KW-0812">Transmembrane</keyword>
<reference evidence="2 3" key="1">
    <citation type="journal article" date="2018" name="Sci. Rep.">
        <title>Genomic signatures of local adaptation to the degree of environmental predictability in rotifers.</title>
        <authorList>
            <person name="Franch-Gras L."/>
            <person name="Hahn C."/>
            <person name="Garcia-Roger E.M."/>
            <person name="Carmona M.J."/>
            <person name="Serra M."/>
            <person name="Gomez A."/>
        </authorList>
    </citation>
    <scope>NUCLEOTIDE SEQUENCE [LARGE SCALE GENOMIC DNA]</scope>
    <source>
        <strain evidence="2">HYR1</strain>
    </source>
</reference>
<keyword evidence="3" id="KW-1185">Reference proteome</keyword>
<evidence type="ECO:0000313" key="2">
    <source>
        <dbReference type="EMBL" id="RNA28133.1"/>
    </source>
</evidence>
<evidence type="ECO:0000313" key="3">
    <source>
        <dbReference type="Proteomes" id="UP000276133"/>
    </source>
</evidence>
<keyword evidence="1" id="KW-0472">Membrane</keyword>
<name>A0A3M7RX39_BRAPC</name>
<dbReference type="AlphaFoldDB" id="A0A3M7RX39"/>
<organism evidence="2 3">
    <name type="scientific">Brachionus plicatilis</name>
    <name type="common">Marine rotifer</name>
    <name type="synonym">Brachionus muelleri</name>
    <dbReference type="NCBI Taxonomy" id="10195"/>
    <lineage>
        <taxon>Eukaryota</taxon>
        <taxon>Metazoa</taxon>
        <taxon>Spiralia</taxon>
        <taxon>Gnathifera</taxon>
        <taxon>Rotifera</taxon>
        <taxon>Eurotatoria</taxon>
        <taxon>Monogononta</taxon>
        <taxon>Pseudotrocha</taxon>
        <taxon>Ploima</taxon>
        <taxon>Brachionidae</taxon>
        <taxon>Brachionus</taxon>
    </lineage>
</organism>
<sequence>MILKTVKLFLYYKTYPNFRSNSDQFSSFAKDNLGSVGQQATVLWMVDDGQLLTSFVIYIILNLFVFTSNIDWRRKILGVFHYFCSSSLVHCQIPIFFCRIRNRIKC</sequence>
<proteinExistence type="predicted"/>
<keyword evidence="1" id="KW-1133">Transmembrane helix</keyword>
<accession>A0A3M7RX39</accession>
<evidence type="ECO:0000256" key="1">
    <source>
        <dbReference type="SAM" id="Phobius"/>
    </source>
</evidence>
<dbReference type="Proteomes" id="UP000276133">
    <property type="component" value="Unassembled WGS sequence"/>
</dbReference>
<protein>
    <submittedName>
        <fullName evidence="2">Uncharacterized protein</fullName>
    </submittedName>
</protein>
<feature type="transmembrane region" description="Helical" evidence="1">
    <location>
        <begin position="49"/>
        <end position="67"/>
    </location>
</feature>
<gene>
    <name evidence="2" type="ORF">BpHYR1_052119</name>
</gene>